<dbReference type="InterPro" id="IPR045328">
    <property type="entry name" value="Kre9/Knh1"/>
</dbReference>
<keyword evidence="3 4" id="KW-0732">Signal</keyword>
<dbReference type="GO" id="GO:0042546">
    <property type="term" value="P:cell wall biogenesis"/>
    <property type="evidence" value="ECO:0007669"/>
    <property type="project" value="InterPro"/>
</dbReference>
<protein>
    <submittedName>
        <fullName evidence="7">Uncharacterized protein</fullName>
    </submittedName>
</protein>
<dbReference type="GO" id="GO:0005576">
    <property type="term" value="C:extracellular region"/>
    <property type="evidence" value="ECO:0007669"/>
    <property type="project" value="TreeGrafter"/>
</dbReference>
<dbReference type="PANTHER" id="PTHR28154">
    <property type="entry name" value="CELL WALL SYNTHESIS PROTEIN KNH1-RELATED"/>
    <property type="match status" value="1"/>
</dbReference>
<dbReference type="STRING" id="418784.A0A2P7YVD2"/>
<feature type="domain" description="Yeast cell wall synthesis Kre9/Knh1-like N-terminal" evidence="6">
    <location>
        <begin position="24"/>
        <end position="127"/>
    </location>
</feature>
<proteinExistence type="inferred from homology"/>
<comment type="function">
    <text evidence="1">Involved in cell wall beta(1-&gt;6) glucan synthesis.</text>
</comment>
<evidence type="ECO:0000256" key="4">
    <source>
        <dbReference type="SAM" id="SignalP"/>
    </source>
</evidence>
<dbReference type="RefSeq" id="XP_024715016.1">
    <property type="nucleotide sequence ID" value="XM_024857136.1"/>
</dbReference>
<dbReference type="Pfam" id="PF10342">
    <property type="entry name" value="Kre9_KNH"/>
    <property type="match status" value="1"/>
</dbReference>
<dbReference type="InterPro" id="IPR018466">
    <property type="entry name" value="Kre9/Knh1-like_N"/>
</dbReference>
<evidence type="ECO:0000256" key="2">
    <source>
        <dbReference type="ARBA" id="ARBA00006816"/>
    </source>
</evidence>
<evidence type="ECO:0000313" key="7">
    <source>
        <dbReference type="EMBL" id="PSK39926.1"/>
    </source>
</evidence>
<accession>A0A2P7YVD2</accession>
<dbReference type="Proteomes" id="UP000241107">
    <property type="component" value="Unassembled WGS sequence"/>
</dbReference>
<dbReference type="VEuPathDB" id="FungiDB:C7M61_001737"/>
<dbReference type="GO" id="GO:0006078">
    <property type="term" value="P:(1-&gt;6)-beta-D-glucan biosynthetic process"/>
    <property type="evidence" value="ECO:0007669"/>
    <property type="project" value="InterPro"/>
</dbReference>
<dbReference type="PANTHER" id="PTHR28154:SF1">
    <property type="entry name" value="CELL WALL SYNTHESIS PROTEIN KNH1-RELATED"/>
    <property type="match status" value="1"/>
</dbReference>
<dbReference type="Pfam" id="PF05390">
    <property type="entry name" value="Kre9_KNH1_C"/>
    <property type="match status" value="1"/>
</dbReference>
<reference evidence="7 8" key="1">
    <citation type="submission" date="2018-03" db="EMBL/GenBank/DDBJ databases">
        <title>Candida pseudohaemulonii genome assembly and annotation.</title>
        <authorList>
            <person name="Munoz J.F."/>
            <person name="Gade L.G."/>
            <person name="Chow N.A."/>
            <person name="Litvintseva A.P."/>
            <person name="Loparev V.N."/>
            <person name="Cuomo C.A."/>
        </authorList>
    </citation>
    <scope>NUCLEOTIDE SEQUENCE [LARGE SCALE GENOMIC DNA]</scope>
    <source>
        <strain evidence="7 8">B12108</strain>
    </source>
</reference>
<keyword evidence="8" id="KW-1185">Reference proteome</keyword>
<comment type="similarity">
    <text evidence="2">Belongs to the KRE9/KNH1 family.</text>
</comment>
<name>A0A2P7YVD2_9ASCO</name>
<evidence type="ECO:0000259" key="5">
    <source>
        <dbReference type="Pfam" id="PF05390"/>
    </source>
</evidence>
<dbReference type="GeneID" id="36565127"/>
<dbReference type="EMBL" id="PYFQ01000002">
    <property type="protein sequence ID" value="PSK39926.1"/>
    <property type="molecule type" value="Genomic_DNA"/>
</dbReference>
<gene>
    <name evidence="7" type="ORF">C7M61_001737</name>
</gene>
<evidence type="ECO:0000256" key="1">
    <source>
        <dbReference type="ARBA" id="ARBA00004010"/>
    </source>
</evidence>
<feature type="signal peptide" evidence="4">
    <location>
        <begin position="1"/>
        <end position="18"/>
    </location>
</feature>
<dbReference type="AlphaFoldDB" id="A0A2P7YVD2"/>
<organism evidence="7 8">
    <name type="scientific">Candidozyma pseudohaemuli</name>
    <dbReference type="NCBI Taxonomy" id="418784"/>
    <lineage>
        <taxon>Eukaryota</taxon>
        <taxon>Fungi</taxon>
        <taxon>Dikarya</taxon>
        <taxon>Ascomycota</taxon>
        <taxon>Saccharomycotina</taxon>
        <taxon>Pichiomycetes</taxon>
        <taxon>Metschnikowiaceae</taxon>
        <taxon>Candidozyma</taxon>
    </lineage>
</organism>
<feature type="chain" id="PRO_5015127932" evidence="4">
    <location>
        <begin position="19"/>
        <end position="269"/>
    </location>
</feature>
<dbReference type="InterPro" id="IPR008659">
    <property type="entry name" value="Kre9/Knh1_C"/>
</dbReference>
<feature type="domain" description="Yeast cell wall synthesis Kre9/Knh1 C-terminal" evidence="5">
    <location>
        <begin position="167"/>
        <end position="261"/>
    </location>
</feature>
<sequence length="269" mass="30288">MRYTRFLLALLLASFAAADVDIQKPESGQTFDASSGLVTVDIEWEDDVEGFDFSDLDNANHYDIVLMTGNNENIGTVTQVGTRISNTDRSFAAEIENDVGPNGYYFFQIYTQFPNEGYTIHYTNRFRLTGMDGGTLSFTYANSLFSYTGEQPSPQWNAGGTALKVETESFSLTYTAQSGWVRYAPMQPNPTSAVTQTTYNSRHATSDYTAYSTISHFPDAWTTTTASRTYTINSRENTQPINTFPTYWYPASSRIRLATLSDARRKRWL</sequence>
<dbReference type="GO" id="GO:0031505">
    <property type="term" value="P:fungal-type cell wall organization"/>
    <property type="evidence" value="ECO:0007669"/>
    <property type="project" value="TreeGrafter"/>
</dbReference>
<evidence type="ECO:0000259" key="6">
    <source>
        <dbReference type="Pfam" id="PF10342"/>
    </source>
</evidence>
<evidence type="ECO:0000256" key="3">
    <source>
        <dbReference type="ARBA" id="ARBA00022729"/>
    </source>
</evidence>
<evidence type="ECO:0000313" key="8">
    <source>
        <dbReference type="Proteomes" id="UP000241107"/>
    </source>
</evidence>
<dbReference type="OrthoDB" id="2432613at2759"/>
<comment type="caution">
    <text evidence="7">The sequence shown here is derived from an EMBL/GenBank/DDBJ whole genome shotgun (WGS) entry which is preliminary data.</text>
</comment>